<evidence type="ECO:0000313" key="1">
    <source>
        <dbReference type="EMBL" id="KYG66456.1"/>
    </source>
</evidence>
<comment type="caution">
    <text evidence="1">The sequence shown here is derived from an EMBL/GenBank/DDBJ whole genome shotgun (WGS) entry which is preliminary data.</text>
</comment>
<proteinExistence type="predicted"/>
<dbReference type="RefSeq" id="WP_061834020.1">
    <property type="nucleotide sequence ID" value="NZ_LUKE01000001.1"/>
</dbReference>
<dbReference type="EMBL" id="LUKE01000001">
    <property type="protein sequence ID" value="KYG66456.1"/>
    <property type="molecule type" value="Genomic_DNA"/>
</dbReference>
<accession>A0A150WQ15</accession>
<organism evidence="1 2">
    <name type="scientific">Bdellovibrio bacteriovorus</name>
    <dbReference type="NCBI Taxonomy" id="959"/>
    <lineage>
        <taxon>Bacteria</taxon>
        <taxon>Pseudomonadati</taxon>
        <taxon>Bdellovibrionota</taxon>
        <taxon>Bdellovibrionia</taxon>
        <taxon>Bdellovibrionales</taxon>
        <taxon>Pseudobdellovibrionaceae</taxon>
        <taxon>Bdellovibrio</taxon>
    </lineage>
</organism>
<gene>
    <name evidence="1" type="ORF">AZI86_05265</name>
</gene>
<protein>
    <submittedName>
        <fullName evidence="1">Uncharacterized protein</fullName>
    </submittedName>
</protein>
<dbReference type="AlphaFoldDB" id="A0A150WQ15"/>
<dbReference type="Proteomes" id="UP000075320">
    <property type="component" value="Unassembled WGS sequence"/>
</dbReference>
<keyword evidence="2" id="KW-1185">Reference proteome</keyword>
<reference evidence="1 2" key="1">
    <citation type="submission" date="2016-03" db="EMBL/GenBank/DDBJ databases">
        <authorList>
            <person name="Ploux O."/>
        </authorList>
    </citation>
    <scope>NUCLEOTIDE SEQUENCE [LARGE SCALE GENOMIC DNA]</scope>
    <source>
        <strain evidence="1 2">R0</strain>
    </source>
</reference>
<sequence length="60" mass="6843">MEELELLILSPEEVIAQGPKFLLVKKLKGRKDNNVAAVIIEKKGQDLWVVIPVMVKFQKK</sequence>
<name>A0A150WQ15_BDEBC</name>
<evidence type="ECO:0000313" key="2">
    <source>
        <dbReference type="Proteomes" id="UP000075320"/>
    </source>
</evidence>